<dbReference type="Pfam" id="PF16912">
    <property type="entry name" value="Glu_dehyd_C"/>
    <property type="match status" value="1"/>
</dbReference>
<comment type="cofactor">
    <cofactor evidence="1">
        <name>Zn(2+)</name>
        <dbReference type="ChEBI" id="CHEBI:29105"/>
    </cofactor>
</comment>
<dbReference type="InterPro" id="IPR036291">
    <property type="entry name" value="NAD(P)-bd_dom_sf"/>
</dbReference>
<dbReference type="PANTHER" id="PTHR43350:SF2">
    <property type="entry name" value="GROES-LIKE ZINC-BINDING ALCOHOL DEHYDROGENASE FAMILY PROTEIN"/>
    <property type="match status" value="1"/>
</dbReference>
<dbReference type="InterPro" id="IPR031640">
    <property type="entry name" value="Glu_dehyd_C"/>
</dbReference>
<sequence length="345" mass="36293">MQALVYDQASSTLKLEEDYPKPTPAPDEALIRVHRAGICATDIEITRGYVPGYSGVLGHEFVGSVVACSSSPQLVGQRVVGEINCNDGGFSCADAVYQRNHAPGRSVLGIISRDGCMAQWLALPARNLLPVPDSLSDDLAVFCEPLAAACRILEQGLLLQDSSQQVAVVGDGRLGLLIAQVLALQAPGRVTHFGRHADKMALVTGTAAQVVVNEATAAEHTGAFHLVVEASGSASSIRTALALTRAMGTLVLKTTVSLHDPAMPGWSELANDIVVNEKTLVGSRCGPMDVALSMMQQHQELRQLLAAMTHKQLPLSQGVEAMALAQTKGVLKVQLVVHDATAGVS</sequence>
<evidence type="ECO:0000256" key="5">
    <source>
        <dbReference type="ARBA" id="ARBA00023002"/>
    </source>
</evidence>
<dbReference type="InterPro" id="IPR011032">
    <property type="entry name" value="GroES-like_sf"/>
</dbReference>
<dbReference type="GO" id="GO:0016491">
    <property type="term" value="F:oxidoreductase activity"/>
    <property type="evidence" value="ECO:0007669"/>
    <property type="project" value="UniProtKB-KW"/>
</dbReference>
<feature type="domain" description="Enoyl reductase (ER)" evidence="6">
    <location>
        <begin position="8"/>
        <end position="252"/>
    </location>
</feature>
<evidence type="ECO:0000313" key="8">
    <source>
        <dbReference type="EMBL" id="SZX76563.1"/>
    </source>
</evidence>
<dbReference type="Proteomes" id="UP000256970">
    <property type="component" value="Unassembled WGS sequence"/>
</dbReference>
<name>A0A383WH18_TETOB</name>
<dbReference type="GO" id="GO:0046872">
    <property type="term" value="F:metal ion binding"/>
    <property type="evidence" value="ECO:0007669"/>
    <property type="project" value="UniProtKB-KW"/>
</dbReference>
<dbReference type="AlphaFoldDB" id="A0A383WH18"/>
<evidence type="ECO:0000313" key="9">
    <source>
        <dbReference type="Proteomes" id="UP000256970"/>
    </source>
</evidence>
<dbReference type="PANTHER" id="PTHR43350">
    <property type="entry name" value="NAD-DEPENDENT ALCOHOL DEHYDROGENASE"/>
    <property type="match status" value="1"/>
</dbReference>
<dbReference type="EMBL" id="FNXT01001260">
    <property type="protein sequence ID" value="SZX76563.1"/>
    <property type="molecule type" value="Genomic_DNA"/>
</dbReference>
<keyword evidence="4" id="KW-0862">Zinc</keyword>
<dbReference type="EMBL" id="FNXT01000269">
    <property type="protein sequence ID" value="SZX62890.1"/>
    <property type="molecule type" value="Genomic_DNA"/>
</dbReference>
<dbReference type="SUPFAM" id="SSF50129">
    <property type="entry name" value="GroES-like"/>
    <property type="match status" value="1"/>
</dbReference>
<protein>
    <recommendedName>
        <fullName evidence="6">Enoyl reductase (ER) domain-containing protein</fullName>
    </recommendedName>
</protein>
<keyword evidence="3" id="KW-0479">Metal-binding</keyword>
<evidence type="ECO:0000256" key="2">
    <source>
        <dbReference type="ARBA" id="ARBA00008072"/>
    </source>
</evidence>
<keyword evidence="9" id="KW-1185">Reference proteome</keyword>
<evidence type="ECO:0000256" key="3">
    <source>
        <dbReference type="ARBA" id="ARBA00022723"/>
    </source>
</evidence>
<evidence type="ECO:0000313" key="7">
    <source>
        <dbReference type="EMBL" id="SZX62890.1"/>
    </source>
</evidence>
<dbReference type="Pfam" id="PF08240">
    <property type="entry name" value="ADH_N"/>
    <property type="match status" value="1"/>
</dbReference>
<dbReference type="SMART" id="SM00829">
    <property type="entry name" value="PKS_ER"/>
    <property type="match status" value="1"/>
</dbReference>
<dbReference type="SUPFAM" id="SSF51735">
    <property type="entry name" value="NAD(P)-binding Rossmann-fold domains"/>
    <property type="match status" value="1"/>
</dbReference>
<evidence type="ECO:0000256" key="1">
    <source>
        <dbReference type="ARBA" id="ARBA00001947"/>
    </source>
</evidence>
<proteinExistence type="inferred from homology"/>
<dbReference type="Gene3D" id="3.40.50.720">
    <property type="entry name" value="NAD(P)-binding Rossmann-like Domain"/>
    <property type="match status" value="1"/>
</dbReference>
<comment type="similarity">
    <text evidence="2">Belongs to the zinc-containing alcohol dehydrogenase family.</text>
</comment>
<gene>
    <name evidence="8" type="ORF">BQ4739_LOCUS16944</name>
    <name evidence="7" type="ORF">BQ4739_LOCUS3467</name>
</gene>
<accession>A0A383WH18</accession>
<dbReference type="InterPro" id="IPR020843">
    <property type="entry name" value="ER"/>
</dbReference>
<evidence type="ECO:0000259" key="6">
    <source>
        <dbReference type="SMART" id="SM00829"/>
    </source>
</evidence>
<dbReference type="Gene3D" id="3.90.180.10">
    <property type="entry name" value="Medium-chain alcohol dehydrogenases, catalytic domain"/>
    <property type="match status" value="1"/>
</dbReference>
<dbReference type="InterPro" id="IPR013154">
    <property type="entry name" value="ADH-like_N"/>
</dbReference>
<organism evidence="8 9">
    <name type="scientific">Tetradesmus obliquus</name>
    <name type="common">Green alga</name>
    <name type="synonym">Acutodesmus obliquus</name>
    <dbReference type="NCBI Taxonomy" id="3088"/>
    <lineage>
        <taxon>Eukaryota</taxon>
        <taxon>Viridiplantae</taxon>
        <taxon>Chlorophyta</taxon>
        <taxon>core chlorophytes</taxon>
        <taxon>Chlorophyceae</taxon>
        <taxon>CS clade</taxon>
        <taxon>Sphaeropleales</taxon>
        <taxon>Scenedesmaceae</taxon>
        <taxon>Tetradesmus</taxon>
    </lineage>
</organism>
<dbReference type="STRING" id="3088.A0A383WH18"/>
<keyword evidence="5" id="KW-0560">Oxidoreductase</keyword>
<evidence type="ECO:0000256" key="4">
    <source>
        <dbReference type="ARBA" id="ARBA00022833"/>
    </source>
</evidence>
<reference evidence="8 9" key="1">
    <citation type="submission" date="2016-10" db="EMBL/GenBank/DDBJ databases">
        <authorList>
            <person name="Cai Z."/>
        </authorList>
    </citation>
    <scope>NUCLEOTIDE SEQUENCE [LARGE SCALE GENOMIC DNA]</scope>
</reference>